<evidence type="ECO:0000256" key="6">
    <source>
        <dbReference type="SAM" id="Phobius"/>
    </source>
</evidence>
<evidence type="ECO:0000256" key="2">
    <source>
        <dbReference type="ARBA" id="ARBA00022475"/>
    </source>
</evidence>
<protein>
    <submittedName>
        <fullName evidence="8">MFS transporter</fullName>
    </submittedName>
</protein>
<keyword evidence="9" id="KW-1185">Reference proteome</keyword>
<reference evidence="8" key="1">
    <citation type="submission" date="2020-12" db="EMBL/GenBank/DDBJ databases">
        <title>Clostridium thailandense sp. nov., a novel acetogenic bacterium isolated from peat land soil in Thailand.</title>
        <authorList>
            <person name="Chaikitkaew S."/>
            <person name="Birkeland N.K."/>
        </authorList>
    </citation>
    <scope>NUCLEOTIDE SEQUENCE</scope>
    <source>
        <strain evidence="8">PL3</strain>
    </source>
</reference>
<dbReference type="AlphaFoldDB" id="A0A949WR01"/>
<accession>A0A949WR01</accession>
<evidence type="ECO:0000313" key="8">
    <source>
        <dbReference type="EMBL" id="MBV7273410.1"/>
    </source>
</evidence>
<evidence type="ECO:0000256" key="1">
    <source>
        <dbReference type="ARBA" id="ARBA00004651"/>
    </source>
</evidence>
<feature type="transmembrane region" description="Helical" evidence="6">
    <location>
        <begin position="201"/>
        <end position="219"/>
    </location>
</feature>
<feature type="transmembrane region" description="Helical" evidence="6">
    <location>
        <begin position="99"/>
        <end position="121"/>
    </location>
</feature>
<dbReference type="Pfam" id="PF07690">
    <property type="entry name" value="MFS_1"/>
    <property type="match status" value="2"/>
</dbReference>
<comment type="subcellular location">
    <subcellularLocation>
        <location evidence="1">Cell membrane</location>
        <topology evidence="1">Multi-pass membrane protein</topology>
    </subcellularLocation>
</comment>
<gene>
    <name evidence="8" type="ORF">I6U48_10865</name>
</gene>
<dbReference type="InterPro" id="IPR020846">
    <property type="entry name" value="MFS_dom"/>
</dbReference>
<dbReference type="PROSITE" id="PS50850">
    <property type="entry name" value="MFS"/>
    <property type="match status" value="1"/>
</dbReference>
<feature type="transmembrane region" description="Helical" evidence="6">
    <location>
        <begin position="231"/>
        <end position="255"/>
    </location>
</feature>
<feature type="transmembrane region" description="Helical" evidence="6">
    <location>
        <begin position="133"/>
        <end position="152"/>
    </location>
</feature>
<dbReference type="InterPro" id="IPR011701">
    <property type="entry name" value="MFS"/>
</dbReference>
<evidence type="ECO:0000313" key="9">
    <source>
        <dbReference type="Proteomes" id="UP000694308"/>
    </source>
</evidence>
<feature type="transmembrane region" description="Helical" evidence="6">
    <location>
        <begin position="357"/>
        <end position="376"/>
    </location>
</feature>
<feature type="transmembrane region" description="Helical" evidence="6">
    <location>
        <begin position="296"/>
        <end position="316"/>
    </location>
</feature>
<proteinExistence type="predicted"/>
<dbReference type="EMBL" id="JAEEGC010000044">
    <property type="protein sequence ID" value="MBV7273410.1"/>
    <property type="molecule type" value="Genomic_DNA"/>
</dbReference>
<evidence type="ECO:0000256" key="5">
    <source>
        <dbReference type="ARBA" id="ARBA00023136"/>
    </source>
</evidence>
<keyword evidence="2" id="KW-1003">Cell membrane</keyword>
<feature type="transmembrane region" description="Helical" evidence="6">
    <location>
        <begin position="164"/>
        <end position="181"/>
    </location>
</feature>
<keyword evidence="5 6" id="KW-0472">Membrane</keyword>
<dbReference type="RefSeq" id="WP_218320477.1">
    <property type="nucleotide sequence ID" value="NZ_JAEEGC010000044.1"/>
</dbReference>
<feature type="domain" description="Major facilitator superfamily (MFS) profile" evidence="7">
    <location>
        <begin position="4"/>
        <end position="380"/>
    </location>
</feature>
<feature type="transmembrane region" description="Helical" evidence="6">
    <location>
        <begin position="74"/>
        <end position="93"/>
    </location>
</feature>
<feature type="transmembrane region" description="Helical" evidence="6">
    <location>
        <begin position="40"/>
        <end position="62"/>
    </location>
</feature>
<keyword evidence="4 6" id="KW-1133">Transmembrane helix</keyword>
<organism evidence="8 9">
    <name type="scientific">Clostridium thailandense</name>
    <dbReference type="NCBI Taxonomy" id="2794346"/>
    <lineage>
        <taxon>Bacteria</taxon>
        <taxon>Bacillati</taxon>
        <taxon>Bacillota</taxon>
        <taxon>Clostridia</taxon>
        <taxon>Eubacteriales</taxon>
        <taxon>Clostridiaceae</taxon>
        <taxon>Clostridium</taxon>
    </lineage>
</organism>
<dbReference type="Proteomes" id="UP000694308">
    <property type="component" value="Unassembled WGS sequence"/>
</dbReference>
<dbReference type="InterPro" id="IPR050189">
    <property type="entry name" value="MFS_Efflux_Transporters"/>
</dbReference>
<dbReference type="GO" id="GO:0005886">
    <property type="term" value="C:plasma membrane"/>
    <property type="evidence" value="ECO:0007669"/>
    <property type="project" value="UniProtKB-SubCell"/>
</dbReference>
<feature type="transmembrane region" description="Helical" evidence="6">
    <location>
        <begin position="267"/>
        <end position="290"/>
    </location>
</feature>
<feature type="transmembrane region" description="Helical" evidence="6">
    <location>
        <begin position="323"/>
        <end position="345"/>
    </location>
</feature>
<evidence type="ECO:0000259" key="7">
    <source>
        <dbReference type="PROSITE" id="PS50850"/>
    </source>
</evidence>
<keyword evidence="3 6" id="KW-0812">Transmembrane</keyword>
<sequence length="390" mass="41540">MSKNKSLAILAIFSFSFIAMIIGTTSPALASIGQAFPQIDFSIVVLVATLPALATVPFSIIGGKLAGNVMTFRGLAIISVILVTIGGTAPYFMSSFSGILFMRIVMGAGCGLGSPIPAALIMNIFEGKEIENLMGYNGIVQNMGGIVFQLLGGFLCTIGWKYTFLAHLFCVIPLLIVIFLLPEPAKVEKVVGEKVKMPGMVYVWSTIFLVYEMLLYPMLTGMSSLILANNLGTAASAGVVLTMFTVGGMVAGAVFGRVYHIATKYTIVIGMILNALGYILLIFGNSVFIFTVSSTMVGMGFGFIMTAILMYVGMPVTPSAQPLAISIAIAFMSIGGFISSFFFAFIERMLNITSMRFPFVLGAVCLVAYSIIQTLINLKSSKTQNSQVGV</sequence>
<dbReference type="PANTHER" id="PTHR43124:SF3">
    <property type="entry name" value="CHLORAMPHENICOL EFFLUX PUMP RV0191"/>
    <property type="match status" value="1"/>
</dbReference>
<dbReference type="PANTHER" id="PTHR43124">
    <property type="entry name" value="PURINE EFFLUX PUMP PBUE"/>
    <property type="match status" value="1"/>
</dbReference>
<evidence type="ECO:0000256" key="4">
    <source>
        <dbReference type="ARBA" id="ARBA00022989"/>
    </source>
</evidence>
<name>A0A949WR01_9CLOT</name>
<comment type="caution">
    <text evidence="8">The sequence shown here is derived from an EMBL/GenBank/DDBJ whole genome shotgun (WGS) entry which is preliminary data.</text>
</comment>
<evidence type="ECO:0000256" key="3">
    <source>
        <dbReference type="ARBA" id="ARBA00022692"/>
    </source>
</evidence>
<dbReference type="GO" id="GO:0022857">
    <property type="term" value="F:transmembrane transporter activity"/>
    <property type="evidence" value="ECO:0007669"/>
    <property type="project" value="InterPro"/>
</dbReference>